<accession>F4BZ70</accession>
<dbReference type="KEGG" id="mcj:MCON_1017"/>
<proteinExistence type="predicted"/>
<evidence type="ECO:0000313" key="2">
    <source>
        <dbReference type="Proteomes" id="UP000007807"/>
    </source>
</evidence>
<name>F4BZ70_METSG</name>
<dbReference type="HOGENOM" id="CLU_2730347_0_0_2"/>
<protein>
    <submittedName>
        <fullName evidence="1">Uncharacterized protein</fullName>
    </submittedName>
</protein>
<reference evidence="1 2" key="1">
    <citation type="journal article" date="2011" name="J. Bacteriol.">
        <title>Complete genome sequence of Methanosaeta concilii, a specialist in aceticlastic methanogenesis.</title>
        <authorList>
            <person name="Barber R.D."/>
            <person name="Zhang L."/>
            <person name="Harnack M."/>
            <person name="Olson M.V."/>
            <person name="Kaul R."/>
            <person name="Ingram-Smith C."/>
            <person name="Smith K.S."/>
        </authorList>
    </citation>
    <scope>NUCLEOTIDE SEQUENCE [LARGE SCALE GENOMIC DNA]</scope>
    <source>
        <strain evidence="2">ATCC 5969 / DSM 3671 / JCM 10134 / NBRC 103675 / OCM 69 / GP-6</strain>
    </source>
</reference>
<dbReference type="InParanoid" id="F4BZ70"/>
<dbReference type="AlphaFoldDB" id="F4BZ70"/>
<organism evidence="1 2">
    <name type="scientific">Methanothrix soehngenii (strain ATCC 5969 / DSM 3671 / JCM 10134 / NBRC 103675 / OCM 69 / GP-6)</name>
    <name type="common">Methanosaeta concilii</name>
    <dbReference type="NCBI Taxonomy" id="990316"/>
    <lineage>
        <taxon>Archaea</taxon>
        <taxon>Methanobacteriati</taxon>
        <taxon>Methanobacteriota</taxon>
        <taxon>Stenosarchaea group</taxon>
        <taxon>Methanomicrobia</taxon>
        <taxon>Methanotrichales</taxon>
        <taxon>Methanotrichaceae</taxon>
        <taxon>Methanothrix</taxon>
    </lineage>
</organism>
<evidence type="ECO:0000313" key="1">
    <source>
        <dbReference type="EMBL" id="AEB67769.1"/>
    </source>
</evidence>
<dbReference type="EMBL" id="CP002565">
    <property type="protein sequence ID" value="AEB67769.1"/>
    <property type="molecule type" value="Genomic_DNA"/>
</dbReference>
<dbReference type="Proteomes" id="UP000007807">
    <property type="component" value="Chromosome"/>
</dbReference>
<sequence length="71" mass="8278">MLQRQETLCILINSRQCQRTKAWLKYRRDLAITSVIGSSDKGAVDFRRWPAWDLRSHSLGDFFGVEMIFSA</sequence>
<gene>
    <name evidence="1" type="ordered locus">MCON_1017</name>
</gene>
<keyword evidence="2" id="KW-1185">Reference proteome</keyword>